<dbReference type="EMBL" id="GBXM01035776">
    <property type="protein sequence ID" value="JAH72801.1"/>
    <property type="molecule type" value="Transcribed_RNA"/>
</dbReference>
<reference evidence="1" key="1">
    <citation type="submission" date="2014-11" db="EMBL/GenBank/DDBJ databases">
        <authorList>
            <person name="Amaro Gonzalez C."/>
        </authorList>
    </citation>
    <scope>NUCLEOTIDE SEQUENCE</scope>
</reference>
<name>A0A0E9V489_ANGAN</name>
<accession>A0A0E9V489</accession>
<sequence length="36" mass="4040">MTTKLDKLCKQKYSKVIRTDGCGLEPSSQLKRSPQA</sequence>
<organism evidence="1">
    <name type="scientific">Anguilla anguilla</name>
    <name type="common">European freshwater eel</name>
    <name type="synonym">Muraena anguilla</name>
    <dbReference type="NCBI Taxonomy" id="7936"/>
    <lineage>
        <taxon>Eukaryota</taxon>
        <taxon>Metazoa</taxon>
        <taxon>Chordata</taxon>
        <taxon>Craniata</taxon>
        <taxon>Vertebrata</taxon>
        <taxon>Euteleostomi</taxon>
        <taxon>Actinopterygii</taxon>
        <taxon>Neopterygii</taxon>
        <taxon>Teleostei</taxon>
        <taxon>Anguilliformes</taxon>
        <taxon>Anguillidae</taxon>
        <taxon>Anguilla</taxon>
    </lineage>
</organism>
<reference evidence="1" key="2">
    <citation type="journal article" date="2015" name="Fish Shellfish Immunol.">
        <title>Early steps in the European eel (Anguilla anguilla)-Vibrio vulnificus interaction in the gills: Role of the RtxA13 toxin.</title>
        <authorList>
            <person name="Callol A."/>
            <person name="Pajuelo D."/>
            <person name="Ebbesson L."/>
            <person name="Teles M."/>
            <person name="MacKenzie S."/>
            <person name="Amaro C."/>
        </authorList>
    </citation>
    <scope>NUCLEOTIDE SEQUENCE</scope>
</reference>
<dbReference type="AlphaFoldDB" id="A0A0E9V489"/>
<proteinExistence type="predicted"/>
<evidence type="ECO:0000313" key="1">
    <source>
        <dbReference type="EMBL" id="JAH72801.1"/>
    </source>
</evidence>
<protein>
    <submittedName>
        <fullName evidence="1">Uncharacterized protein</fullName>
    </submittedName>
</protein>